<feature type="coiled-coil region" evidence="3">
    <location>
        <begin position="305"/>
        <end position="351"/>
    </location>
</feature>
<comment type="subcellular location">
    <subcellularLocation>
        <location evidence="1">Cell envelope</location>
    </subcellularLocation>
</comment>
<evidence type="ECO:0000313" key="6">
    <source>
        <dbReference type="Proteomes" id="UP000285324"/>
    </source>
</evidence>
<reference evidence="5 6" key="1">
    <citation type="submission" date="2018-08" db="EMBL/GenBank/DDBJ databases">
        <title>Achromobacter xylosoxidans Genome sequencing and assembly.</title>
        <authorList>
            <person name="Wang R."/>
            <person name="Rensing C."/>
            <person name="Li Y."/>
        </authorList>
    </citation>
    <scope>NUCLEOTIDE SEQUENCE [LARGE SCALE GENOMIC DNA]</scope>
    <source>
        <strain evidence="5 6">GD003A</strain>
    </source>
</reference>
<evidence type="ECO:0000256" key="2">
    <source>
        <dbReference type="ARBA" id="ARBA00023054"/>
    </source>
</evidence>
<dbReference type="Proteomes" id="UP000285324">
    <property type="component" value="Unassembled WGS sequence"/>
</dbReference>
<keyword evidence="2 3" id="KW-0175">Coiled coil</keyword>
<dbReference type="AlphaFoldDB" id="A0A424WG98"/>
<dbReference type="Gene3D" id="2.40.30.170">
    <property type="match status" value="1"/>
</dbReference>
<dbReference type="Gene3D" id="1.10.287.470">
    <property type="entry name" value="Helix hairpin bin"/>
    <property type="match status" value="1"/>
</dbReference>
<organism evidence="5 6">
    <name type="scientific">Alcaligenes xylosoxydans xylosoxydans</name>
    <name type="common">Achromobacter xylosoxidans</name>
    <dbReference type="NCBI Taxonomy" id="85698"/>
    <lineage>
        <taxon>Bacteria</taxon>
        <taxon>Pseudomonadati</taxon>
        <taxon>Pseudomonadota</taxon>
        <taxon>Betaproteobacteria</taxon>
        <taxon>Burkholderiales</taxon>
        <taxon>Alcaligenaceae</taxon>
        <taxon>Achromobacter</taxon>
    </lineage>
</organism>
<accession>A0A424WG98</accession>
<evidence type="ECO:0000256" key="4">
    <source>
        <dbReference type="SAM" id="MobiDB-lite"/>
    </source>
</evidence>
<gene>
    <name evidence="5" type="ORF">DY367_08515</name>
</gene>
<comment type="caution">
    <text evidence="5">The sequence shown here is derived from an EMBL/GenBank/DDBJ whole genome shotgun (WGS) entry which is preliminary data.</text>
</comment>
<feature type="region of interest" description="Disordered" evidence="4">
    <location>
        <begin position="484"/>
        <end position="507"/>
    </location>
</feature>
<dbReference type="EMBL" id="QVXO01000009">
    <property type="protein sequence ID" value="RPJ92257.1"/>
    <property type="molecule type" value="Genomic_DNA"/>
</dbReference>
<evidence type="ECO:0000256" key="3">
    <source>
        <dbReference type="SAM" id="Coils"/>
    </source>
</evidence>
<dbReference type="InterPro" id="IPR050465">
    <property type="entry name" value="UPF0194_transport"/>
</dbReference>
<dbReference type="Gene3D" id="2.40.50.100">
    <property type="match status" value="1"/>
</dbReference>
<dbReference type="SUPFAM" id="SSF111369">
    <property type="entry name" value="HlyD-like secretion proteins"/>
    <property type="match status" value="1"/>
</dbReference>
<evidence type="ECO:0000256" key="1">
    <source>
        <dbReference type="ARBA" id="ARBA00004196"/>
    </source>
</evidence>
<sequence>MVMRTEESMPSARQVGLVVVSAVGIIESLNTEAEVLLRLPSVSLIGQPAVTALLDIADETSASTLISRFGTPPRGGSARERHHHATRLYVQCERLPGPEADGRWLILLDTPLPSVAPAAAARRAGRTKIPRLAAGSSAALLVAVLLGKTFGPGAAPPTASSGASAAASASMTPIMAPTTPAYISVIGTIEANETLGVSAPFDGVIKERHFSFDTEVKQDQLLLILDPNDLNQRVQEARVTMLKAAKTMQELERWDRGAEVSRARRTFEVARQQVEQTERKVRETDGLVKKGILARNEYDIVAEQLNGFKAQLAAAADDLKATQDKADKSNLEIAKIEYEQARAKHEDLARSALLARIAAPRAGILSKAPASSGQAPATLDAGSRITKGQLLFNVALTGKLRVSARVDEADVVGLATGMPVEVWIDSQEIAPLLGNLASISAQAIQSGNGVRSALFDVSVDLPALSKEQRRRLRVGMSCNLRIKTRGAANPEPGGPARIGRSPVQTRN</sequence>
<dbReference type="GO" id="GO:0030313">
    <property type="term" value="C:cell envelope"/>
    <property type="evidence" value="ECO:0007669"/>
    <property type="project" value="UniProtKB-SubCell"/>
</dbReference>
<dbReference type="OrthoDB" id="9806939at2"/>
<protein>
    <submittedName>
        <fullName evidence="5">HlyD family efflux transporter periplasmic adaptor subunit</fullName>
    </submittedName>
</protein>
<dbReference type="PANTHER" id="PTHR32347">
    <property type="entry name" value="EFFLUX SYSTEM COMPONENT YKNX-RELATED"/>
    <property type="match status" value="1"/>
</dbReference>
<evidence type="ECO:0000313" key="5">
    <source>
        <dbReference type="EMBL" id="RPJ92257.1"/>
    </source>
</evidence>
<proteinExistence type="predicted"/>
<name>A0A424WG98_ALCXX</name>